<comment type="caution">
    <text evidence="2">The sequence shown here is derived from an EMBL/GenBank/DDBJ whole genome shotgun (WGS) entry which is preliminary data.</text>
</comment>
<dbReference type="Proteomes" id="UP001233836">
    <property type="component" value="Unassembled WGS sequence"/>
</dbReference>
<evidence type="ECO:0000313" key="3">
    <source>
        <dbReference type="Proteomes" id="UP001233836"/>
    </source>
</evidence>
<reference evidence="2 3" key="1">
    <citation type="submission" date="2023-07" db="EMBL/GenBank/DDBJ databases">
        <title>Sorghum-associated microbial communities from plants grown in Nebraska, USA.</title>
        <authorList>
            <person name="Schachtman D."/>
        </authorList>
    </citation>
    <scope>NUCLEOTIDE SEQUENCE [LARGE SCALE GENOMIC DNA]</scope>
    <source>
        <strain evidence="2 3">DS1314</strain>
    </source>
</reference>
<accession>A0ABT9WE59</accession>
<name>A0ABT9WE59_9BACL</name>
<dbReference type="EMBL" id="JAUSTI010000007">
    <property type="protein sequence ID" value="MDQ0171564.1"/>
    <property type="molecule type" value="Genomic_DNA"/>
</dbReference>
<evidence type="ECO:0000313" key="2">
    <source>
        <dbReference type="EMBL" id="MDQ0171564.1"/>
    </source>
</evidence>
<keyword evidence="1" id="KW-1133">Transmembrane helix</keyword>
<sequence>MKKSNLAYVILLALVFGGIIWKLMNDNRTIVTTLDSYF</sequence>
<keyword evidence="1" id="KW-0472">Membrane</keyword>
<keyword evidence="3" id="KW-1185">Reference proteome</keyword>
<keyword evidence="1" id="KW-0812">Transmembrane</keyword>
<gene>
    <name evidence="2" type="ORF">J2T19_003026</name>
</gene>
<proteinExistence type="predicted"/>
<evidence type="ECO:0000256" key="1">
    <source>
        <dbReference type="SAM" id="Phobius"/>
    </source>
</evidence>
<organism evidence="2 3">
    <name type="scientific">Paenibacillus tundrae</name>
    <dbReference type="NCBI Taxonomy" id="528187"/>
    <lineage>
        <taxon>Bacteria</taxon>
        <taxon>Bacillati</taxon>
        <taxon>Bacillota</taxon>
        <taxon>Bacilli</taxon>
        <taxon>Bacillales</taxon>
        <taxon>Paenibacillaceae</taxon>
        <taxon>Paenibacillus</taxon>
    </lineage>
</organism>
<protein>
    <submittedName>
        <fullName evidence="2">Uncharacterized protein</fullName>
    </submittedName>
</protein>
<feature type="transmembrane region" description="Helical" evidence="1">
    <location>
        <begin position="6"/>
        <end position="24"/>
    </location>
</feature>